<dbReference type="GO" id="GO:0050661">
    <property type="term" value="F:NADP binding"/>
    <property type="evidence" value="ECO:0007669"/>
    <property type="project" value="InterPro"/>
</dbReference>
<reference evidence="7 8" key="1">
    <citation type="submission" date="2015-07" db="EMBL/GenBank/DDBJ databases">
        <title>Whole genome sequencing of Bosea vaviloviae isolated from cave pool.</title>
        <authorList>
            <person name="Tan N.E.H."/>
            <person name="Lee Y.P."/>
            <person name="Gan H.M."/>
            <person name="Barton H."/>
            <person name="Savka M.A."/>
        </authorList>
    </citation>
    <scope>NUCLEOTIDE SEQUENCE [LARGE SCALE GENOMIC DNA]</scope>
    <source>
        <strain evidence="7 8">SD260</strain>
    </source>
</reference>
<dbReference type="PANTHER" id="PTHR43303">
    <property type="entry name" value="NADPH DEHYDROGENASE C23G7.10C-RELATED"/>
    <property type="match status" value="1"/>
</dbReference>
<comment type="caution">
    <text evidence="7">The sequence shown here is derived from an EMBL/GenBank/DDBJ whole genome shotgun (WGS) entry which is preliminary data.</text>
</comment>
<protein>
    <submittedName>
        <fullName evidence="7">Oxidoreductase</fullName>
    </submittedName>
</protein>
<evidence type="ECO:0000256" key="2">
    <source>
        <dbReference type="ARBA" id="ARBA00022630"/>
    </source>
</evidence>
<dbReference type="SUPFAM" id="SSF51395">
    <property type="entry name" value="FMN-linked oxidoreductases"/>
    <property type="match status" value="1"/>
</dbReference>
<dbReference type="CDD" id="cd02932">
    <property type="entry name" value="OYE_YqiM_FMN"/>
    <property type="match status" value="1"/>
</dbReference>
<evidence type="ECO:0000313" key="7">
    <source>
        <dbReference type="EMBL" id="KPH73549.1"/>
    </source>
</evidence>
<dbReference type="AlphaFoldDB" id="A0A0N1EX51"/>
<evidence type="ECO:0000259" key="6">
    <source>
        <dbReference type="Pfam" id="PF00724"/>
    </source>
</evidence>
<dbReference type="PANTHER" id="PTHR43303:SF4">
    <property type="entry name" value="NADPH DEHYDROGENASE C23G7.10C-RELATED"/>
    <property type="match status" value="1"/>
</dbReference>
<sequence>MSKTMLFSPTTLRSVTFDNRIVVSPMGQYSADAEGFATDWHLMHLGHLAASGAGLVFTEATAVEPRGRVSGKCLGIWSDDHVEGLRNIVDFCRRHGGAKLGMQLAHSGRKGSVTVPWEKQVGMQDGEGGWLMASPSAVAYPGRPMPEALDEAGLAQVREAFRDAAIRADAAGFDIIEIHNAHGYLLHSFLTPFANARTDSYGGSPENRMRFPLSVFEAVRAVWPERKPLGVRISATDWAEGGWTPEESVVFARELERRGCDYICASSGGSTDKQKIPVGPSYQVPFAEQIRREVGIPTMAVGLITQPQQAEDILAYGQADFVALGRGMLYNPRWPWHAAAHFGDEVYFPPQYERSHPSMRAGDFLKPFRERQAVGS</sequence>
<keyword evidence="8" id="KW-1185">Reference proteome</keyword>
<dbReference type="OrthoDB" id="9804454at2"/>
<feature type="domain" description="NADH:flavin oxidoreductase/NADH oxidase N-terminal" evidence="6">
    <location>
        <begin position="6"/>
        <end position="341"/>
    </location>
</feature>
<name>A0A0N1EX51_9HYPH</name>
<organism evidence="7 8">
    <name type="scientific">Bosea vaviloviae</name>
    <dbReference type="NCBI Taxonomy" id="1526658"/>
    <lineage>
        <taxon>Bacteria</taxon>
        <taxon>Pseudomonadati</taxon>
        <taxon>Pseudomonadota</taxon>
        <taxon>Alphaproteobacteria</taxon>
        <taxon>Hyphomicrobiales</taxon>
        <taxon>Boseaceae</taxon>
        <taxon>Bosea</taxon>
    </lineage>
</organism>
<dbReference type="GO" id="GO:0003959">
    <property type="term" value="F:NADPH dehydrogenase activity"/>
    <property type="evidence" value="ECO:0007669"/>
    <property type="project" value="InterPro"/>
</dbReference>
<dbReference type="GO" id="GO:0010181">
    <property type="term" value="F:FMN binding"/>
    <property type="evidence" value="ECO:0007669"/>
    <property type="project" value="InterPro"/>
</dbReference>
<dbReference type="EMBL" id="LGSZ01000098">
    <property type="protein sequence ID" value="KPH73549.1"/>
    <property type="molecule type" value="Genomic_DNA"/>
</dbReference>
<dbReference type="PATRIC" id="fig|1526658.3.peg.3681"/>
<evidence type="ECO:0000256" key="3">
    <source>
        <dbReference type="ARBA" id="ARBA00022643"/>
    </source>
</evidence>
<dbReference type="RefSeq" id="WP_054212154.1">
    <property type="nucleotide sequence ID" value="NZ_LGSZ01000098.1"/>
</dbReference>
<keyword evidence="5" id="KW-0560">Oxidoreductase</keyword>
<dbReference type="Proteomes" id="UP000037822">
    <property type="component" value="Unassembled WGS sequence"/>
</dbReference>
<dbReference type="Pfam" id="PF00724">
    <property type="entry name" value="Oxidored_FMN"/>
    <property type="match status" value="1"/>
</dbReference>
<gene>
    <name evidence="7" type="ORF">AE618_27075</name>
</gene>
<evidence type="ECO:0000313" key="8">
    <source>
        <dbReference type="Proteomes" id="UP000037822"/>
    </source>
</evidence>
<accession>A0A0N1EX51</accession>
<keyword evidence="2" id="KW-0285">Flavoprotein</keyword>
<comment type="cofactor">
    <cofactor evidence="1">
        <name>FMN</name>
        <dbReference type="ChEBI" id="CHEBI:58210"/>
    </cofactor>
</comment>
<keyword evidence="4" id="KW-0521">NADP</keyword>
<keyword evidence="3" id="KW-0288">FMN</keyword>
<dbReference type="Gene3D" id="3.20.20.70">
    <property type="entry name" value="Aldolase class I"/>
    <property type="match status" value="1"/>
</dbReference>
<evidence type="ECO:0000256" key="4">
    <source>
        <dbReference type="ARBA" id="ARBA00022857"/>
    </source>
</evidence>
<evidence type="ECO:0000256" key="1">
    <source>
        <dbReference type="ARBA" id="ARBA00001917"/>
    </source>
</evidence>
<dbReference type="InterPro" id="IPR013785">
    <property type="entry name" value="Aldolase_TIM"/>
</dbReference>
<dbReference type="InterPro" id="IPR001155">
    <property type="entry name" value="OxRdtase_FMN_N"/>
</dbReference>
<evidence type="ECO:0000256" key="5">
    <source>
        <dbReference type="ARBA" id="ARBA00023002"/>
    </source>
</evidence>
<dbReference type="InterPro" id="IPR044152">
    <property type="entry name" value="YqjM-like"/>
</dbReference>
<proteinExistence type="predicted"/>